<dbReference type="InterPro" id="IPR021459">
    <property type="entry name" value="GH101-related"/>
</dbReference>
<accession>A0A1T5PBH6</accession>
<gene>
    <name evidence="1" type="ORF">SAMN05660461_5630</name>
</gene>
<dbReference type="Proteomes" id="UP000190166">
    <property type="component" value="Unassembled WGS sequence"/>
</dbReference>
<dbReference type="GO" id="GO:0016787">
    <property type="term" value="F:hydrolase activity"/>
    <property type="evidence" value="ECO:0007669"/>
    <property type="project" value="UniProtKB-KW"/>
</dbReference>
<dbReference type="RefSeq" id="WP_079472883.1">
    <property type="nucleotide sequence ID" value="NZ_FUZZ01000005.1"/>
</dbReference>
<reference evidence="1 2" key="1">
    <citation type="submission" date="2017-02" db="EMBL/GenBank/DDBJ databases">
        <authorList>
            <person name="Peterson S.W."/>
        </authorList>
    </citation>
    <scope>NUCLEOTIDE SEQUENCE [LARGE SCALE GENOMIC DNA]</scope>
    <source>
        <strain evidence="1 2">DSM 18108</strain>
    </source>
</reference>
<keyword evidence="1" id="KW-0378">Hydrolase</keyword>
<dbReference type="STRING" id="393003.SAMN05660461_5630"/>
<evidence type="ECO:0000313" key="1">
    <source>
        <dbReference type="EMBL" id="SKD09738.1"/>
    </source>
</evidence>
<name>A0A1T5PBH6_9BACT</name>
<protein>
    <submittedName>
        <fullName evidence="1">Glycosyl hydrolases related to GH101 family, GHL1-GHL3</fullName>
    </submittedName>
</protein>
<organism evidence="1 2">
    <name type="scientific">Chitinophaga ginsengisegetis</name>
    <dbReference type="NCBI Taxonomy" id="393003"/>
    <lineage>
        <taxon>Bacteria</taxon>
        <taxon>Pseudomonadati</taxon>
        <taxon>Bacteroidota</taxon>
        <taxon>Chitinophagia</taxon>
        <taxon>Chitinophagales</taxon>
        <taxon>Chitinophagaceae</taxon>
        <taxon>Chitinophaga</taxon>
    </lineage>
</organism>
<evidence type="ECO:0000313" key="2">
    <source>
        <dbReference type="Proteomes" id="UP000190166"/>
    </source>
</evidence>
<proteinExistence type="predicted"/>
<dbReference type="AlphaFoldDB" id="A0A1T5PBH6"/>
<sequence length="761" mass="86570">MKQVRGLLLPARIIISVHLLVCMLSCGQLFASPQVKPGDFTFDVIPETFELNLYYGGIPEKAGNPLAPMRVANLKKTTDLVSWLYPDLLVSVSIVKKENYLDINIRSEGAGKFVWPRVHAESYMLPLWEGKYIPAKDNYWKSFLKNQSLDYPGSFSMGFFALNKAKYSIVYVLKNVFNSDLHFDVSPDISFSFSHQFPSINPDKTYGFRIYVTPTDPLAVSTVYKNYIREKNRFETLEEKAAKNPNVRKLYGAPHIYFWPHGLISEKNIHWKQLQASSPAKEKFFSWLIQSLKDNEENDAANAFSQVWVECKKQTPINDYQKRIILEALNKALRTKELYNPDVFGPLPGTAPANHLSEQQLYVRNKLLLKKGLGEIIDNPVDWGKESVSLMHDMYQSGIKKAWIGLSDWADGLKNPLLVEEANKLGYLIGPYDSYHSIHQKEDREWRTCWFPDSSLYDNASVTNASGKKTGGFIGVGRQLNPTLAFPSVKQRVAAILSDSIPYNSWFVDCDATGEVFDDYSPDHITTKEEDFKARLQRMEYIGNEVAMVVGSEGGNDFAGKSLAFAQGLEMPVLFWGDPDLRQNKNSPYYVGSYWGQAGKIPSIYTKVIPIKELYEKIYVDPAYSLPLFRLVYNDAVITTAHWENGSLKLKDEVGTRMLSEILYNTPPLYHIDQAEWKLNKTQIIRHIKVWSPLHEKAVTLPMSAFNILSDDRQVQQTVFGNKIKVTVNFSHQDALSGTDLIRARSAVIDDGFKKVNYTVK</sequence>
<dbReference type="Pfam" id="PF11308">
    <property type="entry name" value="Glyco_hydro_129"/>
    <property type="match status" value="1"/>
</dbReference>
<keyword evidence="2" id="KW-1185">Reference proteome</keyword>
<dbReference type="EMBL" id="FUZZ01000005">
    <property type="protein sequence ID" value="SKD09738.1"/>
    <property type="molecule type" value="Genomic_DNA"/>
</dbReference>